<dbReference type="InterPro" id="IPR001304">
    <property type="entry name" value="C-type_lectin-like"/>
</dbReference>
<evidence type="ECO:0000313" key="4">
    <source>
        <dbReference type="RefSeq" id="XP_019641399.1"/>
    </source>
</evidence>
<dbReference type="InterPro" id="IPR018378">
    <property type="entry name" value="C-type_lectin_CS"/>
</dbReference>
<dbReference type="KEGG" id="bbel:109482942"/>
<dbReference type="InterPro" id="IPR016187">
    <property type="entry name" value="CTDL_fold"/>
</dbReference>
<name>A0A6P5A550_BRABE</name>
<dbReference type="OrthoDB" id="418245at2759"/>
<organism evidence="3 4">
    <name type="scientific">Branchiostoma belcheri</name>
    <name type="common">Amphioxus</name>
    <dbReference type="NCBI Taxonomy" id="7741"/>
    <lineage>
        <taxon>Eukaryota</taxon>
        <taxon>Metazoa</taxon>
        <taxon>Chordata</taxon>
        <taxon>Cephalochordata</taxon>
        <taxon>Leptocardii</taxon>
        <taxon>Amphioxiformes</taxon>
        <taxon>Branchiostomatidae</taxon>
        <taxon>Branchiostoma</taxon>
    </lineage>
</organism>
<accession>A0A6P5A550</accession>
<dbReference type="PANTHER" id="PTHR22801">
    <property type="entry name" value="LITHOSTATHINE"/>
    <property type="match status" value="1"/>
</dbReference>
<dbReference type="Gene3D" id="3.10.100.10">
    <property type="entry name" value="Mannose-Binding Protein A, subunit A"/>
    <property type="match status" value="1"/>
</dbReference>
<evidence type="ECO:0000313" key="3">
    <source>
        <dbReference type="Proteomes" id="UP000515135"/>
    </source>
</evidence>
<sequence>MYRGGSLVVIDDAEDREDAMEGSSGPVPYWISRESEDVDFYSEPEDENCYICEAPPVCPVAGYVSFNGVCYKDFAELKTYDEARQTCAADGGLLAMPKDDATNTFIHNLGGGAGIRWIGLTDLGNEGQFVYEDGQSLASSGYSNWHPGEPNDAHQGEHCVMMFDTTHGWNDATCSLARGFICQLG</sequence>
<keyword evidence="3" id="KW-1185">Reference proteome</keyword>
<dbReference type="PROSITE" id="PS00615">
    <property type="entry name" value="C_TYPE_LECTIN_1"/>
    <property type="match status" value="1"/>
</dbReference>
<dbReference type="RefSeq" id="XP_019641399.1">
    <property type="nucleotide sequence ID" value="XM_019785840.1"/>
</dbReference>
<protein>
    <submittedName>
        <fullName evidence="4">Collectin-10-like</fullName>
    </submittedName>
</protein>
<dbReference type="GeneID" id="109482942"/>
<feature type="domain" description="C-type lectin" evidence="2">
    <location>
        <begin position="66"/>
        <end position="183"/>
    </location>
</feature>
<gene>
    <name evidence="4" type="primary">LOC109482942</name>
</gene>
<dbReference type="InterPro" id="IPR050801">
    <property type="entry name" value="Ca-Dep_Lectins_ImmuneDev"/>
</dbReference>
<dbReference type="SMART" id="SM00034">
    <property type="entry name" value="CLECT"/>
    <property type="match status" value="1"/>
</dbReference>
<dbReference type="Pfam" id="PF00059">
    <property type="entry name" value="Lectin_C"/>
    <property type="match status" value="1"/>
</dbReference>
<evidence type="ECO:0000259" key="2">
    <source>
        <dbReference type="PROSITE" id="PS50041"/>
    </source>
</evidence>
<dbReference type="PANTHER" id="PTHR22801:SF63">
    <property type="entry name" value="C-TYPE LECTIN DOMAIN-CONTAINING PROTEIN"/>
    <property type="match status" value="1"/>
</dbReference>
<dbReference type="PROSITE" id="PS50041">
    <property type="entry name" value="C_TYPE_LECTIN_2"/>
    <property type="match status" value="1"/>
</dbReference>
<evidence type="ECO:0000256" key="1">
    <source>
        <dbReference type="ARBA" id="ARBA00023157"/>
    </source>
</evidence>
<dbReference type="InterPro" id="IPR016186">
    <property type="entry name" value="C-type_lectin-like/link_sf"/>
</dbReference>
<reference evidence="4" key="1">
    <citation type="submission" date="2025-08" db="UniProtKB">
        <authorList>
            <consortium name="RefSeq"/>
        </authorList>
    </citation>
    <scope>IDENTIFICATION</scope>
    <source>
        <tissue evidence="4">Gonad</tissue>
    </source>
</reference>
<keyword evidence="1" id="KW-1015">Disulfide bond</keyword>
<dbReference type="SUPFAM" id="SSF56436">
    <property type="entry name" value="C-type lectin-like"/>
    <property type="match status" value="1"/>
</dbReference>
<dbReference type="Proteomes" id="UP000515135">
    <property type="component" value="Unplaced"/>
</dbReference>
<proteinExistence type="predicted"/>
<dbReference type="AlphaFoldDB" id="A0A6P5A550"/>